<organism evidence="1">
    <name type="scientific">Metalysinibacillus saudimassiliensis</name>
    <dbReference type="NCBI Taxonomy" id="1461583"/>
    <lineage>
        <taxon>Bacteria</taxon>
        <taxon>Bacillati</taxon>
        <taxon>Bacillota</taxon>
        <taxon>Bacilli</taxon>
        <taxon>Bacillales</taxon>
        <taxon>Caryophanaceae</taxon>
        <taxon>Metalysinibacillus</taxon>
    </lineage>
</organism>
<dbReference type="AlphaFoldDB" id="A0A078M090"/>
<name>A0A078M090_9BACL</name>
<gene>
    <name evidence="1" type="ORF">BN1050_00736</name>
</gene>
<dbReference type="EMBL" id="LN483073">
    <property type="protein sequence ID" value="CEA00788.1"/>
    <property type="molecule type" value="Genomic_DNA"/>
</dbReference>
<reference evidence="1" key="1">
    <citation type="submission" date="2014-07" db="EMBL/GenBank/DDBJ databases">
        <authorList>
            <person name="Urmite Genomes Urmite Genomes"/>
        </authorList>
    </citation>
    <scope>NUCLEOTIDE SEQUENCE</scope>
    <source>
        <strain evidence="1">13S34_air</strain>
    </source>
</reference>
<proteinExistence type="predicted"/>
<sequence>MYTIALIILSILLPVLLARKSLAVWQRIMLRLQLQLQRDVQSELLHDLLMRMQVTTDVQLQSHHKVVSYILPRIPRFISEGAISEQEADDFLRYTATLQVMAHEPLLAITQRFVKEHTEVRKNYRRPEDYDAQQEHALFRTYYRDVHMLWKEQTHAIL</sequence>
<protein>
    <submittedName>
        <fullName evidence="1">Uncharacterized protein</fullName>
    </submittedName>
</protein>
<dbReference type="HOGENOM" id="CLU_1667261_0_0_9"/>
<dbReference type="PATRIC" id="fig|1461583.4.peg.705"/>
<evidence type="ECO:0000313" key="1">
    <source>
        <dbReference type="EMBL" id="CEA00788.1"/>
    </source>
</evidence>
<accession>A0A078M090</accession>